<accession>A0A3Q3WHP6</accession>
<reference evidence="2" key="2">
    <citation type="submission" date="2025-09" db="UniProtKB">
        <authorList>
            <consortium name="Ensembl"/>
        </authorList>
    </citation>
    <scope>IDENTIFICATION</scope>
</reference>
<keyword evidence="3" id="KW-1185">Reference proteome</keyword>
<sequence>VHGHQQGRDREELFVADAVAAGLLGVAREASLLISPNALSCHHEHQNALDEDDGQPNASDSSRVPVYTADQGVKGSPVHLRLQVCKRLRLHIQSRLNNNSL</sequence>
<evidence type="ECO:0000256" key="1">
    <source>
        <dbReference type="SAM" id="MobiDB-lite"/>
    </source>
</evidence>
<organism evidence="2 3">
    <name type="scientific">Mola mola</name>
    <name type="common">Ocean sunfish</name>
    <name type="synonym">Tetraodon mola</name>
    <dbReference type="NCBI Taxonomy" id="94237"/>
    <lineage>
        <taxon>Eukaryota</taxon>
        <taxon>Metazoa</taxon>
        <taxon>Chordata</taxon>
        <taxon>Craniata</taxon>
        <taxon>Vertebrata</taxon>
        <taxon>Euteleostomi</taxon>
        <taxon>Actinopterygii</taxon>
        <taxon>Neopterygii</taxon>
        <taxon>Teleostei</taxon>
        <taxon>Neoteleostei</taxon>
        <taxon>Acanthomorphata</taxon>
        <taxon>Eupercaria</taxon>
        <taxon>Tetraodontiformes</taxon>
        <taxon>Molidae</taxon>
        <taxon>Mola</taxon>
    </lineage>
</organism>
<dbReference type="OMA" id="PVYTADH"/>
<evidence type="ECO:0000313" key="3">
    <source>
        <dbReference type="Proteomes" id="UP000261620"/>
    </source>
</evidence>
<dbReference type="STRING" id="94237.ENSMMOP00000011727"/>
<feature type="region of interest" description="Disordered" evidence="1">
    <location>
        <begin position="44"/>
        <end position="70"/>
    </location>
</feature>
<dbReference type="Ensembl" id="ENSMMOT00000011925.1">
    <property type="protein sequence ID" value="ENSMMOP00000011727.1"/>
    <property type="gene ID" value="ENSMMOG00000009011.1"/>
</dbReference>
<dbReference type="Proteomes" id="UP000261620">
    <property type="component" value="Unplaced"/>
</dbReference>
<dbReference type="AlphaFoldDB" id="A0A3Q3WHP6"/>
<name>A0A3Q3WHP6_MOLML</name>
<evidence type="ECO:0000313" key="2">
    <source>
        <dbReference type="Ensembl" id="ENSMMOP00000011727.1"/>
    </source>
</evidence>
<proteinExistence type="predicted"/>
<reference evidence="2" key="1">
    <citation type="submission" date="2025-08" db="UniProtKB">
        <authorList>
            <consortium name="Ensembl"/>
        </authorList>
    </citation>
    <scope>IDENTIFICATION</scope>
</reference>
<protein>
    <submittedName>
        <fullName evidence="2">Uncharacterized protein</fullName>
    </submittedName>
</protein>